<dbReference type="InterPro" id="IPR047520">
    <property type="entry name" value="XPF_nuclease"/>
</dbReference>
<evidence type="ECO:0000256" key="1">
    <source>
        <dbReference type="ARBA" id="ARBA00004123"/>
    </source>
</evidence>
<comment type="similarity">
    <text evidence="2">Belongs to the XPF family.</text>
</comment>
<comment type="subcellular location">
    <subcellularLocation>
        <location evidence="1">Nucleus</location>
    </subcellularLocation>
</comment>
<dbReference type="Pfam" id="PF02732">
    <property type="entry name" value="ERCC4"/>
    <property type="match status" value="1"/>
</dbReference>
<dbReference type="GO" id="GO:1901255">
    <property type="term" value="P:nucleotide-excision repair involved in interstrand cross-link repair"/>
    <property type="evidence" value="ECO:0007669"/>
    <property type="project" value="TreeGrafter"/>
</dbReference>
<dbReference type="SUPFAM" id="SSF52980">
    <property type="entry name" value="Restriction endonuclease-like"/>
    <property type="match status" value="1"/>
</dbReference>
<evidence type="ECO:0000313" key="13">
    <source>
        <dbReference type="EMBL" id="KAH3694810.1"/>
    </source>
</evidence>
<dbReference type="Proteomes" id="UP000828390">
    <property type="component" value="Unassembled WGS sequence"/>
</dbReference>
<name>A0A9D4BGP1_DREPO</name>
<evidence type="ECO:0000256" key="2">
    <source>
        <dbReference type="ARBA" id="ARBA00010015"/>
    </source>
</evidence>
<evidence type="ECO:0000259" key="12">
    <source>
        <dbReference type="SMART" id="SM00891"/>
    </source>
</evidence>
<keyword evidence="8" id="KW-0234">DNA repair</keyword>
<evidence type="ECO:0000256" key="11">
    <source>
        <dbReference type="SAM" id="MobiDB-lite"/>
    </source>
</evidence>
<keyword evidence="7" id="KW-0238">DNA-binding</keyword>
<dbReference type="GO" id="GO:0003697">
    <property type="term" value="F:single-stranded DNA binding"/>
    <property type="evidence" value="ECO:0007669"/>
    <property type="project" value="TreeGrafter"/>
</dbReference>
<feature type="region of interest" description="Disordered" evidence="11">
    <location>
        <begin position="578"/>
        <end position="608"/>
    </location>
</feature>
<evidence type="ECO:0000256" key="8">
    <source>
        <dbReference type="ARBA" id="ARBA00023204"/>
    </source>
</evidence>
<keyword evidence="3" id="KW-0540">Nuclease</keyword>
<dbReference type="Gene3D" id="1.10.150.20">
    <property type="entry name" value="5' to 3' exonuclease, C-terminal subdomain"/>
    <property type="match status" value="1"/>
</dbReference>
<feature type="compositionally biased region" description="Basic residues" evidence="11">
    <location>
        <begin position="851"/>
        <end position="860"/>
    </location>
</feature>
<proteinExistence type="inferred from homology"/>
<dbReference type="AlphaFoldDB" id="A0A9D4BGP1"/>
<feature type="region of interest" description="Disordered" evidence="11">
    <location>
        <begin position="837"/>
        <end position="860"/>
    </location>
</feature>
<dbReference type="GO" id="GO:0003684">
    <property type="term" value="F:damaged DNA binding"/>
    <property type="evidence" value="ECO:0007669"/>
    <property type="project" value="TreeGrafter"/>
</dbReference>
<dbReference type="Gene3D" id="3.40.50.10130">
    <property type="match status" value="1"/>
</dbReference>
<organism evidence="13 14">
    <name type="scientific">Dreissena polymorpha</name>
    <name type="common">Zebra mussel</name>
    <name type="synonym">Mytilus polymorpha</name>
    <dbReference type="NCBI Taxonomy" id="45954"/>
    <lineage>
        <taxon>Eukaryota</taxon>
        <taxon>Metazoa</taxon>
        <taxon>Spiralia</taxon>
        <taxon>Lophotrochozoa</taxon>
        <taxon>Mollusca</taxon>
        <taxon>Bivalvia</taxon>
        <taxon>Autobranchia</taxon>
        <taxon>Heteroconchia</taxon>
        <taxon>Euheterodonta</taxon>
        <taxon>Imparidentia</taxon>
        <taxon>Neoheterodontei</taxon>
        <taxon>Myida</taxon>
        <taxon>Dreissenoidea</taxon>
        <taxon>Dreissenidae</taxon>
        <taxon>Dreissena</taxon>
    </lineage>
</organism>
<dbReference type="CDD" id="cd20078">
    <property type="entry name" value="XPF_nuclease_XPF_euk"/>
    <property type="match status" value="1"/>
</dbReference>
<dbReference type="InterPro" id="IPR010994">
    <property type="entry name" value="RuvA_2-like"/>
</dbReference>
<evidence type="ECO:0000256" key="7">
    <source>
        <dbReference type="ARBA" id="ARBA00023125"/>
    </source>
</evidence>
<dbReference type="FunFam" id="3.40.50.10130:FF:000002">
    <property type="entry name" value="DNA repair endonuclease XPF"/>
    <property type="match status" value="1"/>
</dbReference>
<feature type="compositionally biased region" description="Polar residues" evidence="11">
    <location>
        <begin position="590"/>
        <end position="608"/>
    </location>
</feature>
<comment type="caution">
    <text evidence="13">The sequence shown here is derived from an EMBL/GenBank/DDBJ whole genome shotgun (WGS) entry which is preliminary data.</text>
</comment>
<evidence type="ECO:0000256" key="10">
    <source>
        <dbReference type="ARBA" id="ARBA00072370"/>
    </source>
</evidence>
<dbReference type="PANTHER" id="PTHR10150:SF0">
    <property type="entry name" value="DNA REPAIR ENDONUCLEASE XPF"/>
    <property type="match status" value="1"/>
</dbReference>
<sequence length="860" mass="97902">MNLLEYEQQIFLDAFHENGLLVMAKGLGIERIFLSFLKVYCDPANLVLVLNTTNLEEDFYIEQLERENVSPLPKSINNEFNANERQKLYLQGGVLFLTSRILTVDLLCDRVPVENITGILVARGHKIAESCQEAFILRLFRQKNKTGFIKSFSHNATGFMTGFNHVERTMKSLYVRRLFLWPRFQANVQEAMDKHKIDVVEIHVPLTDSMVACQAALLDLINACVKELKRYTTAIDTEEITVENAISKSFEQIIRLQLDPVWHQLGAKSRQLVSDIKTLRLILRHLTQYDCVTFYNMVNSVKTSEKQFGQNTGWLFLEAADNLFVCARSRLYGDQRKTKKPKPEVDTSKPETPQLEVCPKWTALGQVMEEIASHNAQADRELGPGRVLIAAEDDRTCAQIREYLCDGSDSLLGRLYNKSIASKGEYIEYSKKKLIAKQQKVSDQQTLTQMEGSNQATDGSADILAGTPPCSSQEAYFTLLPEPVTVIHPLHGCSDPFSLVRTLGEVQPTYVVLYDPDMEFVRQLEVYRATHPDRPLRVYFLMYVGSVEEQRYLTSLRKEKEAFEYLIREKGTMVIPEEREGKNDTDQARDTTPANAPVNTRKGGQSTDPAVSKVIVDMREFRSELPSLIHRRGIEIEPVTLEVGDYILTPEICVERKSVSDLIGSLNNGRLYNQCVSMTRYYKKPMLLIEFDPSKPFSIQGKYPMSSDVTMQETTSRLSLLTIHFPNLRILWCQSPHASAEIFEELKAGKEQPDAATAAAVTALAEGIDWSDRYNHTPQDMLIRMPGVNFKNYKNIMNRVRDIAELCTLSMEELQGIMGTTQNAKLLWDFLHTEQNAEQTTSASKPEQKAGKRWSKSYKR</sequence>
<reference evidence="13" key="2">
    <citation type="submission" date="2020-11" db="EMBL/GenBank/DDBJ databases">
        <authorList>
            <person name="McCartney M.A."/>
            <person name="Auch B."/>
            <person name="Kono T."/>
            <person name="Mallez S."/>
            <person name="Becker A."/>
            <person name="Gohl D.M."/>
            <person name="Silverstein K.A.T."/>
            <person name="Koren S."/>
            <person name="Bechman K.B."/>
            <person name="Herman A."/>
            <person name="Abrahante J.E."/>
            <person name="Garbe J."/>
        </authorList>
    </citation>
    <scope>NUCLEOTIDE SEQUENCE</scope>
    <source>
        <strain evidence="13">Duluth1</strain>
        <tissue evidence="13">Whole animal</tissue>
    </source>
</reference>
<keyword evidence="6" id="KW-0378">Hydrolase</keyword>
<dbReference type="SMART" id="SM00891">
    <property type="entry name" value="ERCC4"/>
    <property type="match status" value="1"/>
</dbReference>
<dbReference type="EMBL" id="JAIWYP010000016">
    <property type="protein sequence ID" value="KAH3694810.1"/>
    <property type="molecule type" value="Genomic_DNA"/>
</dbReference>
<evidence type="ECO:0000256" key="3">
    <source>
        <dbReference type="ARBA" id="ARBA00022722"/>
    </source>
</evidence>
<keyword evidence="4" id="KW-0255">Endonuclease</keyword>
<dbReference type="SUPFAM" id="SSF47781">
    <property type="entry name" value="RuvA domain 2-like"/>
    <property type="match status" value="1"/>
</dbReference>
<dbReference type="GO" id="GO:0000724">
    <property type="term" value="P:double-strand break repair via homologous recombination"/>
    <property type="evidence" value="ECO:0007669"/>
    <property type="project" value="TreeGrafter"/>
</dbReference>
<keyword evidence="5" id="KW-0227">DNA damage</keyword>
<feature type="compositionally biased region" description="Basic and acidic residues" evidence="11">
    <location>
        <begin position="578"/>
        <end position="589"/>
    </location>
</feature>
<dbReference type="OrthoDB" id="361020at2759"/>
<evidence type="ECO:0000256" key="9">
    <source>
        <dbReference type="ARBA" id="ARBA00023242"/>
    </source>
</evidence>
<reference evidence="13" key="1">
    <citation type="journal article" date="2019" name="bioRxiv">
        <title>The Genome of the Zebra Mussel, Dreissena polymorpha: A Resource for Invasive Species Research.</title>
        <authorList>
            <person name="McCartney M.A."/>
            <person name="Auch B."/>
            <person name="Kono T."/>
            <person name="Mallez S."/>
            <person name="Zhang Y."/>
            <person name="Obille A."/>
            <person name="Becker A."/>
            <person name="Abrahante J.E."/>
            <person name="Garbe J."/>
            <person name="Badalamenti J.P."/>
            <person name="Herman A."/>
            <person name="Mangelson H."/>
            <person name="Liachko I."/>
            <person name="Sullivan S."/>
            <person name="Sone E.D."/>
            <person name="Koren S."/>
            <person name="Silverstein K.A.T."/>
            <person name="Beckman K.B."/>
            <person name="Gohl D.M."/>
        </authorList>
    </citation>
    <scope>NUCLEOTIDE SEQUENCE</scope>
    <source>
        <strain evidence="13">Duluth1</strain>
        <tissue evidence="13">Whole animal</tissue>
    </source>
</reference>
<dbReference type="GO" id="GO:0000014">
    <property type="term" value="F:single-stranded DNA endodeoxyribonuclease activity"/>
    <property type="evidence" value="ECO:0007669"/>
    <property type="project" value="TreeGrafter"/>
</dbReference>
<evidence type="ECO:0000256" key="6">
    <source>
        <dbReference type="ARBA" id="ARBA00022801"/>
    </source>
</evidence>
<keyword evidence="14" id="KW-1185">Reference proteome</keyword>
<evidence type="ECO:0000256" key="4">
    <source>
        <dbReference type="ARBA" id="ARBA00022759"/>
    </source>
</evidence>
<dbReference type="GO" id="GO:0000712">
    <property type="term" value="P:resolution of meiotic recombination intermediates"/>
    <property type="evidence" value="ECO:0007669"/>
    <property type="project" value="TreeGrafter"/>
</dbReference>
<gene>
    <name evidence="13" type="ORF">DPMN_082251</name>
</gene>
<dbReference type="InterPro" id="IPR006166">
    <property type="entry name" value="ERCC4_domain"/>
</dbReference>
<feature type="domain" description="ERCC4" evidence="12">
    <location>
        <begin position="613"/>
        <end position="693"/>
    </location>
</feature>
<accession>A0A9D4BGP1</accession>
<dbReference type="PANTHER" id="PTHR10150">
    <property type="entry name" value="DNA REPAIR ENDONUCLEASE XPF"/>
    <property type="match status" value="1"/>
</dbReference>
<dbReference type="InterPro" id="IPR011335">
    <property type="entry name" value="Restrct_endonuc-II-like"/>
</dbReference>
<dbReference type="GO" id="GO:0000110">
    <property type="term" value="C:nucleotide-excision repair factor 1 complex"/>
    <property type="evidence" value="ECO:0007669"/>
    <property type="project" value="TreeGrafter"/>
</dbReference>
<evidence type="ECO:0000313" key="14">
    <source>
        <dbReference type="Proteomes" id="UP000828390"/>
    </source>
</evidence>
<evidence type="ECO:0000256" key="5">
    <source>
        <dbReference type="ARBA" id="ARBA00022763"/>
    </source>
</evidence>
<protein>
    <recommendedName>
        <fullName evidence="10">DNA repair endonuclease XPF</fullName>
    </recommendedName>
</protein>
<keyword evidence="9" id="KW-0539">Nucleus</keyword>